<dbReference type="EMBL" id="JAVDYB010000001">
    <property type="protein sequence ID" value="MDR7275264.1"/>
    <property type="molecule type" value="Genomic_DNA"/>
</dbReference>
<evidence type="ECO:0000313" key="2">
    <source>
        <dbReference type="Proteomes" id="UP001183643"/>
    </source>
</evidence>
<sequence>MDRQRTRAILGFLLTTLVIVSIGLVSSGVRRDACELQVRHVLECDLFTVNGLVGSEKLSFFQDEDVIEEFALRGLTVTVRSAGSRTMACDGDLSGYDFAFPGSASAAADVLANAQVTGEPVVIFSSPLVVATFEDVAAALPPGVASADARTFDVARYLTDVFRAGKRWGDLTLDGPYPAFQRAILLSTRLDTSNSAELFLALASAADSGSPAVPAPNVSAQTEWLTELFRAQGSTGLTSDEPFDQYLSAEGYQLPMQVVYEAQFLDALRTGSGDLVTTVTGPDGTSYESRRLMLYPTPSISSDHAIAPLTDRGRMIAEALTEDEDLRRLAAEHGFRPAGDPAAFASVNEELGFALPEVPGPAVSLRPNGEWTGFMNGVIDGVYGEDRAGAACT</sequence>
<reference evidence="1" key="1">
    <citation type="submission" date="2023-07" db="EMBL/GenBank/DDBJ databases">
        <title>Sequencing the genomes of 1000 actinobacteria strains.</title>
        <authorList>
            <person name="Klenk H.-P."/>
        </authorList>
    </citation>
    <scope>NUCLEOTIDE SEQUENCE</scope>
    <source>
        <strain evidence="1">DSM 44707</strain>
    </source>
</reference>
<dbReference type="RefSeq" id="WP_310366024.1">
    <property type="nucleotide sequence ID" value="NZ_JAVDYB010000001.1"/>
</dbReference>
<evidence type="ECO:0000313" key="1">
    <source>
        <dbReference type="EMBL" id="MDR7275264.1"/>
    </source>
</evidence>
<comment type="caution">
    <text evidence="1">The sequence shown here is derived from an EMBL/GenBank/DDBJ whole genome shotgun (WGS) entry which is preliminary data.</text>
</comment>
<accession>A0AAE4C9X7</accession>
<dbReference type="Proteomes" id="UP001183643">
    <property type="component" value="Unassembled WGS sequence"/>
</dbReference>
<proteinExistence type="predicted"/>
<organism evidence="1 2">
    <name type="scientific">Catenuloplanes atrovinosus</name>
    <dbReference type="NCBI Taxonomy" id="137266"/>
    <lineage>
        <taxon>Bacteria</taxon>
        <taxon>Bacillati</taxon>
        <taxon>Actinomycetota</taxon>
        <taxon>Actinomycetes</taxon>
        <taxon>Micromonosporales</taxon>
        <taxon>Micromonosporaceae</taxon>
        <taxon>Catenuloplanes</taxon>
    </lineage>
</organism>
<dbReference type="AlphaFoldDB" id="A0AAE4C9X7"/>
<keyword evidence="2" id="KW-1185">Reference proteome</keyword>
<name>A0AAE4C9X7_9ACTN</name>
<gene>
    <name evidence="1" type="ORF">J2S41_002042</name>
</gene>
<protein>
    <submittedName>
        <fullName evidence="1">Uncharacterized protein</fullName>
    </submittedName>
</protein>